<evidence type="ECO:0000256" key="6">
    <source>
        <dbReference type="SAM" id="Phobius"/>
    </source>
</evidence>
<dbReference type="InterPro" id="IPR044878">
    <property type="entry name" value="UbiA_sf"/>
</dbReference>
<proteinExistence type="predicted"/>
<evidence type="ECO:0000256" key="1">
    <source>
        <dbReference type="ARBA" id="ARBA00004141"/>
    </source>
</evidence>
<dbReference type="InterPro" id="IPR000537">
    <property type="entry name" value="UbiA_prenyltransferase"/>
</dbReference>
<dbReference type="EMBL" id="VITY01000002">
    <property type="protein sequence ID" value="TWC05796.1"/>
    <property type="molecule type" value="Genomic_DNA"/>
</dbReference>
<comment type="caution">
    <text evidence="7">The sequence shown here is derived from an EMBL/GenBank/DDBJ whole genome shotgun (WGS) entry which is preliminary data.</text>
</comment>
<organism evidence="7 8">
    <name type="scientific">Bradyrhizobium macuxiense</name>
    <dbReference type="NCBI Taxonomy" id="1755647"/>
    <lineage>
        <taxon>Bacteria</taxon>
        <taxon>Pseudomonadati</taxon>
        <taxon>Pseudomonadota</taxon>
        <taxon>Alphaproteobacteria</taxon>
        <taxon>Hyphomicrobiales</taxon>
        <taxon>Nitrobacteraceae</taxon>
        <taxon>Bradyrhizobium</taxon>
    </lineage>
</organism>
<dbReference type="Pfam" id="PF01040">
    <property type="entry name" value="UbiA"/>
    <property type="match status" value="1"/>
</dbReference>
<evidence type="ECO:0000256" key="4">
    <source>
        <dbReference type="ARBA" id="ARBA00022989"/>
    </source>
</evidence>
<feature type="transmembrane region" description="Helical" evidence="6">
    <location>
        <begin position="21"/>
        <end position="46"/>
    </location>
</feature>
<feature type="transmembrane region" description="Helical" evidence="6">
    <location>
        <begin position="229"/>
        <end position="251"/>
    </location>
</feature>
<name>A0A560MDZ1_9BRAD</name>
<keyword evidence="4 6" id="KW-1133">Transmembrane helix</keyword>
<feature type="transmembrane region" description="Helical" evidence="6">
    <location>
        <begin position="109"/>
        <end position="136"/>
    </location>
</feature>
<keyword evidence="3 6" id="KW-0812">Transmembrane</keyword>
<keyword evidence="2" id="KW-1003">Cell membrane</keyword>
<sequence>MALMDSKIETRKPPAAGVRQYLAILRLDHSTKHIFIVPGIILAWLLRGARSEHLAADIALGLVAAVCVASANYVINEWFDRDFDRHHPTKSQRAAVQSAMDGKIIGLEWLVLLAIGLVCAAASSRLMLLASSIFALQGVVYNVPPLRSKDKAYFDVISESINNPLRLLIGWAMVDPTSLPPGSVILCYWFGGAFLMAAKRLSEYREIAASHGRELLARYRASFADYSEVSLTASCLSYSLFSVFFLSVFLVKYRIEYILAMPLVVMLFTTYFSMSTSPGSSAQKPEKLYGERGLMLIVLALVAVFLAASFVDMPFLARLAEQHYITLE</sequence>
<evidence type="ECO:0000256" key="2">
    <source>
        <dbReference type="ARBA" id="ARBA00022475"/>
    </source>
</evidence>
<feature type="transmembrane region" description="Helical" evidence="6">
    <location>
        <begin position="294"/>
        <end position="311"/>
    </location>
</feature>
<dbReference type="GO" id="GO:0016020">
    <property type="term" value="C:membrane"/>
    <property type="evidence" value="ECO:0007669"/>
    <property type="project" value="UniProtKB-SubCell"/>
</dbReference>
<dbReference type="AlphaFoldDB" id="A0A560MDZ1"/>
<reference evidence="7 8" key="1">
    <citation type="submission" date="2019-06" db="EMBL/GenBank/DDBJ databases">
        <title>Genomic Encyclopedia of Type Strains, Phase IV (KMG-V): Genome sequencing to study the core and pangenomes of soil and plant-associated prokaryotes.</title>
        <authorList>
            <person name="Whitman W."/>
        </authorList>
    </citation>
    <scope>NUCLEOTIDE SEQUENCE [LARGE SCALE GENOMIC DNA]</scope>
    <source>
        <strain evidence="7 8">BR 10355</strain>
    </source>
</reference>
<dbReference type="Proteomes" id="UP000321304">
    <property type="component" value="Unassembled WGS sequence"/>
</dbReference>
<feature type="transmembrane region" description="Helical" evidence="6">
    <location>
        <begin position="58"/>
        <end position="75"/>
    </location>
</feature>
<evidence type="ECO:0000256" key="3">
    <source>
        <dbReference type="ARBA" id="ARBA00022692"/>
    </source>
</evidence>
<dbReference type="RefSeq" id="WP_246667365.1">
    <property type="nucleotide sequence ID" value="NZ_VITY01000002.1"/>
</dbReference>
<dbReference type="Gene3D" id="1.10.357.140">
    <property type="entry name" value="UbiA prenyltransferase"/>
    <property type="match status" value="1"/>
</dbReference>
<feature type="transmembrane region" description="Helical" evidence="6">
    <location>
        <begin position="257"/>
        <end position="274"/>
    </location>
</feature>
<dbReference type="GO" id="GO:0016765">
    <property type="term" value="F:transferase activity, transferring alkyl or aryl (other than methyl) groups"/>
    <property type="evidence" value="ECO:0007669"/>
    <property type="project" value="InterPro"/>
</dbReference>
<evidence type="ECO:0000313" key="8">
    <source>
        <dbReference type="Proteomes" id="UP000321304"/>
    </source>
</evidence>
<keyword evidence="8" id="KW-1185">Reference proteome</keyword>
<evidence type="ECO:0000256" key="5">
    <source>
        <dbReference type="ARBA" id="ARBA00023136"/>
    </source>
</evidence>
<keyword evidence="5 6" id="KW-0472">Membrane</keyword>
<comment type="subcellular location">
    <subcellularLocation>
        <location evidence="1">Membrane</location>
        <topology evidence="1">Multi-pass membrane protein</topology>
    </subcellularLocation>
</comment>
<gene>
    <name evidence="7" type="ORF">FBZ93_102109</name>
</gene>
<accession>A0A560MDZ1</accession>
<keyword evidence="7" id="KW-0808">Transferase</keyword>
<protein>
    <submittedName>
        <fullName evidence="7">4-hydroxybenzoate polyprenyltransferase</fullName>
    </submittedName>
</protein>
<evidence type="ECO:0000313" key="7">
    <source>
        <dbReference type="EMBL" id="TWC05796.1"/>
    </source>
</evidence>